<dbReference type="GO" id="GO:0046872">
    <property type="term" value="F:metal ion binding"/>
    <property type="evidence" value="ECO:0007669"/>
    <property type="project" value="UniProtKB-KW"/>
</dbReference>
<comment type="caution">
    <text evidence="11">The sequence shown here is derived from an EMBL/GenBank/DDBJ whole genome shotgun (WGS) entry which is preliminary data.</text>
</comment>
<dbReference type="Pfam" id="PF00355">
    <property type="entry name" value="Rieske"/>
    <property type="match status" value="1"/>
</dbReference>
<dbReference type="PROSITE" id="PS51296">
    <property type="entry name" value="RIESKE"/>
    <property type="match status" value="1"/>
</dbReference>
<dbReference type="InterPro" id="IPR036922">
    <property type="entry name" value="Rieske_2Fe-2S_sf"/>
</dbReference>
<dbReference type="SUPFAM" id="SSF50022">
    <property type="entry name" value="ISP domain"/>
    <property type="match status" value="1"/>
</dbReference>
<evidence type="ECO:0000256" key="8">
    <source>
        <dbReference type="ARBA" id="ARBA00023004"/>
    </source>
</evidence>
<dbReference type="InterPro" id="IPR017941">
    <property type="entry name" value="Rieske_2Fe-2S"/>
</dbReference>
<evidence type="ECO:0000256" key="6">
    <source>
        <dbReference type="ARBA" id="ARBA00022827"/>
    </source>
</evidence>
<dbReference type="GO" id="GO:0005737">
    <property type="term" value="C:cytoplasm"/>
    <property type="evidence" value="ECO:0007669"/>
    <property type="project" value="TreeGrafter"/>
</dbReference>
<dbReference type="InterPro" id="IPR050446">
    <property type="entry name" value="FAD-oxidoreductase/Apoptosis"/>
</dbReference>
<evidence type="ECO:0000313" key="11">
    <source>
        <dbReference type="EMBL" id="KAJ3176518.1"/>
    </source>
</evidence>
<dbReference type="InterPro" id="IPR036188">
    <property type="entry name" value="FAD/NAD-bd_sf"/>
</dbReference>
<feature type="domain" description="Rieske" evidence="10">
    <location>
        <begin position="63"/>
        <end position="162"/>
    </location>
</feature>
<evidence type="ECO:0000256" key="4">
    <source>
        <dbReference type="ARBA" id="ARBA00022714"/>
    </source>
</evidence>
<reference evidence="11" key="1">
    <citation type="submission" date="2020-05" db="EMBL/GenBank/DDBJ databases">
        <title>Phylogenomic resolution of chytrid fungi.</title>
        <authorList>
            <person name="Stajich J.E."/>
            <person name="Amses K."/>
            <person name="Simmons R."/>
            <person name="Seto K."/>
            <person name="Myers J."/>
            <person name="Bonds A."/>
            <person name="Quandt C.A."/>
            <person name="Barry K."/>
            <person name="Liu P."/>
            <person name="Grigoriev I."/>
            <person name="Longcore J.E."/>
            <person name="James T.Y."/>
        </authorList>
    </citation>
    <scope>NUCLEOTIDE SEQUENCE</scope>
    <source>
        <strain evidence="11">JEL0379</strain>
    </source>
</reference>
<dbReference type="GO" id="GO:0051537">
    <property type="term" value="F:2 iron, 2 sulfur cluster binding"/>
    <property type="evidence" value="ECO:0007669"/>
    <property type="project" value="UniProtKB-KW"/>
</dbReference>
<comment type="similarity">
    <text evidence="2">Belongs to the FAD-dependent oxidoreductase family.</text>
</comment>
<dbReference type="InterPro" id="IPR016156">
    <property type="entry name" value="FAD/NAD-linked_Rdtase_dimer_sf"/>
</dbReference>
<dbReference type="SUPFAM" id="SSF51905">
    <property type="entry name" value="FAD/NAD(P)-binding domain"/>
    <property type="match status" value="2"/>
</dbReference>
<keyword evidence="3" id="KW-0285">Flavoprotein</keyword>
<dbReference type="Pfam" id="PF07992">
    <property type="entry name" value="Pyr_redox_2"/>
    <property type="match status" value="1"/>
</dbReference>
<dbReference type="InterPro" id="IPR023753">
    <property type="entry name" value="FAD/NAD-binding_dom"/>
</dbReference>
<sequence>MLARALLRSTLATYPATLSALTVPSPLLSRSASSVLSTSTPSRTLSASSLVHRHNSSSSAMPAQFSFPNTLNNGEMKAFPLGDGTDKSVLLSKVQGTVYATSAKCTHYGAPLEKGTLTADGRITCPWHGACFSAKTGDIEDAPAMQCLQTFKTHVEGDQVIVELSPDALTNARAIPDRGTPRNLNGPVAVVLGNGAGGQAAAESLREYGFKGRVVVYGKEPYLAVDRTKLSKGLEADAAKLALRPADYYKERDIELHLGEEVTGVDFDRKQVTLAGGKTQDYSYIVIAAGSVPRSLDVPGANLQNVHVLRSVNDANSLHKSIKSLDKPNVVIIGTGFIGMELASVLAKDGKANVTIMANTEIPMKPVLGDVVGKFIKRWHQTNGVKFIDNVSPKEFRASEKDTSKVGSIALDNGQIIPADVVLVAVGAIPATQNLKSSSLLNDDGSISVNKFLHVDSRPEVYVCGDVAKFPVSESKTVRVEHWNVARNTARLAAKNIALAAAATEAGTPASSILEPFTKVPYFWSVQYGKSIRYAGALPFDDVYVDGDIESKKGEDTSFAAYYGLKGKVVAVASLNKDPVVSQFSELVRLGLCPSLSEIKGGKDILSVPLGPASQQKTTASL</sequence>
<dbReference type="Gene3D" id="3.50.50.60">
    <property type="entry name" value="FAD/NAD(P)-binding domain"/>
    <property type="match status" value="2"/>
</dbReference>
<protein>
    <recommendedName>
        <fullName evidence="10">Rieske domain-containing protein</fullName>
    </recommendedName>
</protein>
<evidence type="ECO:0000256" key="5">
    <source>
        <dbReference type="ARBA" id="ARBA00022723"/>
    </source>
</evidence>
<dbReference type="CDD" id="cd03478">
    <property type="entry name" value="Rieske_AIFL_N"/>
    <property type="match status" value="1"/>
</dbReference>
<keyword evidence="7" id="KW-0560">Oxidoreductase</keyword>
<dbReference type="AlphaFoldDB" id="A0AAD5TJV4"/>
<proteinExistence type="inferred from homology"/>
<dbReference type="GO" id="GO:0016651">
    <property type="term" value="F:oxidoreductase activity, acting on NAD(P)H"/>
    <property type="evidence" value="ECO:0007669"/>
    <property type="project" value="TreeGrafter"/>
</dbReference>
<evidence type="ECO:0000256" key="7">
    <source>
        <dbReference type="ARBA" id="ARBA00023002"/>
    </source>
</evidence>
<keyword evidence="4" id="KW-0001">2Fe-2S</keyword>
<keyword evidence="8" id="KW-0408">Iron</keyword>
<evidence type="ECO:0000256" key="2">
    <source>
        <dbReference type="ARBA" id="ARBA00006442"/>
    </source>
</evidence>
<dbReference type="Gene3D" id="3.30.390.30">
    <property type="match status" value="1"/>
</dbReference>
<keyword evidence="5" id="KW-0479">Metal-binding</keyword>
<dbReference type="PRINTS" id="PR00368">
    <property type="entry name" value="FADPNR"/>
</dbReference>
<accession>A0AAD5TJV4</accession>
<evidence type="ECO:0000256" key="3">
    <source>
        <dbReference type="ARBA" id="ARBA00022630"/>
    </source>
</evidence>
<gene>
    <name evidence="11" type="ORF">HDU87_005212</name>
</gene>
<evidence type="ECO:0000256" key="9">
    <source>
        <dbReference type="ARBA" id="ARBA00023014"/>
    </source>
</evidence>
<evidence type="ECO:0000256" key="1">
    <source>
        <dbReference type="ARBA" id="ARBA00001974"/>
    </source>
</evidence>
<organism evidence="11 12">
    <name type="scientific">Geranomyces variabilis</name>
    <dbReference type="NCBI Taxonomy" id="109894"/>
    <lineage>
        <taxon>Eukaryota</taxon>
        <taxon>Fungi</taxon>
        <taxon>Fungi incertae sedis</taxon>
        <taxon>Chytridiomycota</taxon>
        <taxon>Chytridiomycota incertae sedis</taxon>
        <taxon>Chytridiomycetes</taxon>
        <taxon>Spizellomycetales</taxon>
        <taxon>Powellomycetaceae</taxon>
        <taxon>Geranomyces</taxon>
    </lineage>
</organism>
<keyword evidence="6" id="KW-0274">FAD</keyword>
<dbReference type="SUPFAM" id="SSF55424">
    <property type="entry name" value="FAD/NAD-linked reductases, dimerisation (C-terminal) domain"/>
    <property type="match status" value="1"/>
</dbReference>
<comment type="cofactor">
    <cofactor evidence="1">
        <name>FAD</name>
        <dbReference type="ChEBI" id="CHEBI:57692"/>
    </cofactor>
</comment>
<name>A0AAD5TJV4_9FUNG</name>
<dbReference type="PANTHER" id="PTHR43557">
    <property type="entry name" value="APOPTOSIS-INDUCING FACTOR 1"/>
    <property type="match status" value="1"/>
</dbReference>
<keyword evidence="9" id="KW-0411">Iron-sulfur</keyword>
<dbReference type="Proteomes" id="UP001212152">
    <property type="component" value="Unassembled WGS sequence"/>
</dbReference>
<evidence type="ECO:0000259" key="10">
    <source>
        <dbReference type="PROSITE" id="PS51296"/>
    </source>
</evidence>
<dbReference type="EMBL" id="JADGJQ010000040">
    <property type="protein sequence ID" value="KAJ3176518.1"/>
    <property type="molecule type" value="Genomic_DNA"/>
</dbReference>
<dbReference type="Gene3D" id="2.102.10.10">
    <property type="entry name" value="Rieske [2Fe-2S] iron-sulphur domain"/>
    <property type="match status" value="1"/>
</dbReference>
<dbReference type="PANTHER" id="PTHR43557:SF2">
    <property type="entry name" value="RIESKE DOMAIN-CONTAINING PROTEIN-RELATED"/>
    <property type="match status" value="1"/>
</dbReference>
<evidence type="ECO:0000313" key="12">
    <source>
        <dbReference type="Proteomes" id="UP001212152"/>
    </source>
</evidence>
<keyword evidence="12" id="KW-1185">Reference proteome</keyword>
<dbReference type="PRINTS" id="PR00411">
    <property type="entry name" value="PNDRDTASEI"/>
</dbReference>